<evidence type="ECO:0000313" key="1">
    <source>
        <dbReference type="EMBL" id="JAR87238.1"/>
    </source>
</evidence>
<name>A0A147B8Z4_9ACAR</name>
<reference evidence="1" key="1">
    <citation type="submission" date="2016-03" db="EMBL/GenBank/DDBJ databases">
        <title>Gut transcriptome analysis on engorged females of Ornithodoros mimon (Acari: Argasidae) and phylogenetic inferences of soft ticks.</title>
        <authorList>
            <person name="Landulfo G.A."/>
            <person name="Giovanni D."/>
            <person name="Carvalho E."/>
            <person name="Junqueira-de-Azevedo I."/>
            <person name="Patane J."/>
            <person name="Mendoca R."/>
            <person name="Barros-Battesti D."/>
        </authorList>
    </citation>
    <scope>NUCLEOTIDE SEQUENCE</scope>
    <source>
        <strain evidence="1">Females</strain>
        <tissue evidence="1">Gut</tissue>
    </source>
</reference>
<dbReference type="EMBL" id="GEIB01000755">
    <property type="protein sequence ID" value="JAR87238.1"/>
    <property type="molecule type" value="Transcribed_RNA"/>
</dbReference>
<organism evidence="1">
    <name type="scientific">Alectorobius mimon</name>
    <dbReference type="NCBI Taxonomy" id="360319"/>
    <lineage>
        <taxon>Eukaryota</taxon>
        <taxon>Metazoa</taxon>
        <taxon>Ecdysozoa</taxon>
        <taxon>Arthropoda</taxon>
        <taxon>Chelicerata</taxon>
        <taxon>Arachnida</taxon>
        <taxon>Acari</taxon>
        <taxon>Parasitiformes</taxon>
        <taxon>Ixodida</taxon>
        <taxon>Ixodoidea</taxon>
        <taxon>Argasidae</taxon>
        <taxon>Ornithodorinae</taxon>
        <taxon>Alectorobius</taxon>
    </lineage>
</organism>
<dbReference type="AlphaFoldDB" id="A0A147B8Z4"/>
<sequence>EALKENHLDPLSYPDFQLTLPSPFSKHVKFTEGKVEGLSEVVGTYGLFSRPDGDLQCHLTFSGLNVTYRAVSSGTPKTFDVEVVTLHGVLELVVSRPTCGTPKLKDVSVRALHQYVRKPVEFGSDRKEAVLFDEELKEQLVEFLKDTFASASFKAALNQGLAEGAFA</sequence>
<accession>A0A147B8Z4</accession>
<protein>
    <submittedName>
        <fullName evidence="1">Uncharacterized protein</fullName>
    </submittedName>
</protein>
<feature type="non-terminal residue" evidence="1">
    <location>
        <position position="1"/>
    </location>
</feature>
<proteinExistence type="predicted"/>